<keyword evidence="2" id="KW-1133">Transmembrane helix</keyword>
<organism evidence="3">
    <name type="scientific">Thermogemmatispora argillosa</name>
    <dbReference type="NCBI Taxonomy" id="2045280"/>
    <lineage>
        <taxon>Bacteria</taxon>
        <taxon>Bacillati</taxon>
        <taxon>Chloroflexota</taxon>
        <taxon>Ktedonobacteria</taxon>
        <taxon>Thermogemmatisporales</taxon>
        <taxon>Thermogemmatisporaceae</taxon>
        <taxon>Thermogemmatispora</taxon>
    </lineage>
</organism>
<feature type="region of interest" description="Disordered" evidence="1">
    <location>
        <begin position="82"/>
        <end position="136"/>
    </location>
</feature>
<name>A0A455T5C3_9CHLR</name>
<keyword evidence="2" id="KW-0812">Transmembrane</keyword>
<evidence type="ECO:0000256" key="2">
    <source>
        <dbReference type="SAM" id="Phobius"/>
    </source>
</evidence>
<dbReference type="SUPFAM" id="SSF49493">
    <property type="entry name" value="HSP40/DnaJ peptide-binding domain"/>
    <property type="match status" value="1"/>
</dbReference>
<feature type="transmembrane region" description="Helical" evidence="2">
    <location>
        <begin position="142"/>
        <end position="161"/>
    </location>
</feature>
<reference evidence="3" key="1">
    <citation type="submission" date="2018-12" db="EMBL/GenBank/DDBJ databases">
        <title>Novel natural products biosynthetic potential of the class Ktedonobacteria.</title>
        <authorList>
            <person name="Zheng Y."/>
            <person name="Saitou A."/>
            <person name="Wang C.M."/>
            <person name="Toyoda A."/>
            <person name="Minakuchi Y."/>
            <person name="Sekiguchi Y."/>
            <person name="Ueda K."/>
            <person name="Takano H."/>
            <person name="Sakai Y."/>
            <person name="Yokota A."/>
            <person name="Yabe S."/>
        </authorList>
    </citation>
    <scope>NUCLEOTIDE SEQUENCE</scope>
    <source>
        <strain evidence="3">A3-2</strain>
    </source>
</reference>
<dbReference type="GO" id="GO:0006457">
    <property type="term" value="P:protein folding"/>
    <property type="evidence" value="ECO:0007669"/>
    <property type="project" value="InterPro"/>
</dbReference>
<feature type="compositionally biased region" description="Low complexity" evidence="1">
    <location>
        <begin position="114"/>
        <end position="127"/>
    </location>
</feature>
<dbReference type="InterPro" id="IPR008971">
    <property type="entry name" value="HSP40/DnaJ_pept-bd"/>
</dbReference>
<gene>
    <name evidence="3" type="ORF">KTA_08630</name>
</gene>
<dbReference type="GO" id="GO:0051082">
    <property type="term" value="F:unfolded protein binding"/>
    <property type="evidence" value="ECO:0007669"/>
    <property type="project" value="InterPro"/>
</dbReference>
<dbReference type="Gene3D" id="2.60.260.20">
    <property type="entry name" value="Urease metallochaperone UreE, N-terminal domain"/>
    <property type="match status" value="1"/>
</dbReference>
<feature type="compositionally biased region" description="Low complexity" evidence="1">
    <location>
        <begin position="85"/>
        <end position="96"/>
    </location>
</feature>
<feature type="region of interest" description="Disordered" evidence="1">
    <location>
        <begin position="42"/>
        <end position="64"/>
    </location>
</feature>
<dbReference type="EMBL" id="AP019377">
    <property type="protein sequence ID" value="BBH92664.1"/>
    <property type="molecule type" value="Genomic_DNA"/>
</dbReference>
<evidence type="ECO:0000256" key="1">
    <source>
        <dbReference type="SAM" id="MobiDB-lite"/>
    </source>
</evidence>
<protein>
    <recommendedName>
        <fullName evidence="4">3-keto-disaccharide hydrolase domain-containing protein</fullName>
    </recommendedName>
</protein>
<dbReference type="Gene3D" id="2.60.120.560">
    <property type="entry name" value="Exo-inulinase, domain 1"/>
    <property type="match status" value="1"/>
</dbReference>
<accession>A0A455T5C3</accession>
<evidence type="ECO:0008006" key="4">
    <source>
        <dbReference type="Google" id="ProtNLM"/>
    </source>
</evidence>
<evidence type="ECO:0000313" key="3">
    <source>
        <dbReference type="EMBL" id="BBH92664.1"/>
    </source>
</evidence>
<keyword evidence="2" id="KW-0472">Membrane</keyword>
<dbReference type="AlphaFoldDB" id="A0A455T5C3"/>
<proteinExistence type="predicted"/>
<sequence length="403" mass="42773">MSAQSEPERADDLHATLAISAEEAQTGTSRVLTLPDGRRLPMTLPAGMQSGQRLSLAGQGRRREDGTYSTLHLTIVVLPGPPAAAPASGSPEAEAPTLLSGQPGQWAAHPALISAGPPGSPPGSASQGPPPGPRRWSRQRTLLIATLIIGLLLASSLGFFLELQQRHVREEANTTATSAALTAATATRQAARRTSTVTQATAAAQATASTIAAYPNPYPPGGGRLVLYAPLSDAHNSIGWETGTHCAFQAGAYHVMAQDPRFFEKCSNGLSYRDFALEVTMSIVKGDQGGLLFRGDIDKDTYYLFQIDTSGFCSLFAYTGNGNEAQELARSIALSFERGQGSTNLLALVARGSSLTLYLNHEPVIKVTDGRYRLGQVALLAVPFADEGQETEVSYRHLKVWAF</sequence>